<evidence type="ECO:0000313" key="3">
    <source>
        <dbReference type="Proteomes" id="UP000054988"/>
    </source>
</evidence>
<reference evidence="2 3" key="1">
    <citation type="submission" date="2015-12" db="EMBL/GenBank/DDBJ databases">
        <title>Draft genome sequence of Moniliophthora roreri, the causal agent of frosty pod rot of cacao.</title>
        <authorList>
            <person name="Aime M.C."/>
            <person name="Diaz-Valderrama J.R."/>
            <person name="Kijpornyongpan T."/>
            <person name="Phillips-Mora W."/>
        </authorList>
    </citation>
    <scope>NUCLEOTIDE SEQUENCE [LARGE SCALE GENOMIC DNA]</scope>
    <source>
        <strain evidence="2 3">MCA 2952</strain>
    </source>
</reference>
<dbReference type="Proteomes" id="UP000054988">
    <property type="component" value="Unassembled WGS sequence"/>
</dbReference>
<comment type="caution">
    <text evidence="2">The sequence shown here is derived from an EMBL/GenBank/DDBJ whole genome shotgun (WGS) entry which is preliminary data.</text>
</comment>
<evidence type="ECO:0000313" key="2">
    <source>
        <dbReference type="EMBL" id="KTB38106.1"/>
    </source>
</evidence>
<dbReference type="AlphaFoldDB" id="A0A0W0FPC3"/>
<name>A0A0W0FPC3_MONRR</name>
<sequence>MSMPVCLQLVLSVLFNFSVVPSILSLFVLALVAATVSTVAPAPRSSGPQAMHYPPSELWHIVKTQAPGTGHPKRDTLAARSIEGEGSNTVHRRAPLEARKAPTAPTPPLSHNFEWFKARNAPSEPHIMRRTLLKANITPVVPAGSPKREVLNARSVPQVPVRRDTTPKP</sequence>
<dbReference type="EMBL" id="LATX01001781">
    <property type="protein sequence ID" value="KTB38106.1"/>
    <property type="molecule type" value="Genomic_DNA"/>
</dbReference>
<proteinExistence type="predicted"/>
<protein>
    <submittedName>
        <fullName evidence="2">Uncharacterized protein</fullName>
    </submittedName>
</protein>
<organism evidence="2 3">
    <name type="scientific">Moniliophthora roreri</name>
    <name type="common">Frosty pod rot fungus</name>
    <name type="synonym">Monilia roreri</name>
    <dbReference type="NCBI Taxonomy" id="221103"/>
    <lineage>
        <taxon>Eukaryota</taxon>
        <taxon>Fungi</taxon>
        <taxon>Dikarya</taxon>
        <taxon>Basidiomycota</taxon>
        <taxon>Agaricomycotina</taxon>
        <taxon>Agaricomycetes</taxon>
        <taxon>Agaricomycetidae</taxon>
        <taxon>Agaricales</taxon>
        <taxon>Marasmiineae</taxon>
        <taxon>Marasmiaceae</taxon>
        <taxon>Moniliophthora</taxon>
    </lineage>
</organism>
<gene>
    <name evidence="2" type="ORF">WG66_9314</name>
</gene>
<evidence type="ECO:0000256" key="1">
    <source>
        <dbReference type="SAM" id="MobiDB-lite"/>
    </source>
</evidence>
<feature type="region of interest" description="Disordered" evidence="1">
    <location>
        <begin position="143"/>
        <end position="169"/>
    </location>
</feature>
<accession>A0A0W0FPC3</accession>